<gene>
    <name evidence="1" type="ORF">SDC9_170648</name>
</gene>
<protein>
    <submittedName>
        <fullName evidence="1">Uncharacterized protein</fullName>
    </submittedName>
</protein>
<reference evidence="1" key="1">
    <citation type="submission" date="2019-08" db="EMBL/GenBank/DDBJ databases">
        <authorList>
            <person name="Kucharzyk K."/>
            <person name="Murdoch R.W."/>
            <person name="Higgins S."/>
            <person name="Loffler F."/>
        </authorList>
    </citation>
    <scope>NUCLEOTIDE SEQUENCE</scope>
</reference>
<organism evidence="1">
    <name type="scientific">bioreactor metagenome</name>
    <dbReference type="NCBI Taxonomy" id="1076179"/>
    <lineage>
        <taxon>unclassified sequences</taxon>
        <taxon>metagenomes</taxon>
        <taxon>ecological metagenomes</taxon>
    </lineage>
</organism>
<evidence type="ECO:0000313" key="1">
    <source>
        <dbReference type="EMBL" id="MPN23260.1"/>
    </source>
</evidence>
<comment type="caution">
    <text evidence="1">The sequence shown here is derived from an EMBL/GenBank/DDBJ whole genome shotgun (WGS) entry which is preliminary data.</text>
</comment>
<sequence>MKKVRRPGVTTIWIYAPGLITDQGFSDAAMEQLTGLKLQFQEQQRPMEMKFDDGAVLKDMSELKPVAVAPTVIGQDPDARILARYPDGAVAMLCRQRPDGSASLWSGVPLKSTRAWTRIFDLARVHRYVPEGTVFHRQGNLLLLHTGKAAAIPVTLDRRYRRATELYTGKILGADTDRLNLKSDGPATWFIELEN</sequence>
<proteinExistence type="predicted"/>
<dbReference type="EMBL" id="VSSQ01071718">
    <property type="protein sequence ID" value="MPN23260.1"/>
    <property type="molecule type" value="Genomic_DNA"/>
</dbReference>
<dbReference type="AlphaFoldDB" id="A0A645GB46"/>
<accession>A0A645GB46</accession>
<name>A0A645GB46_9ZZZZ</name>